<gene>
    <name evidence="1" type="primary">bshB1</name>
    <name evidence="1" type="ORF">UFB30_07115</name>
</gene>
<organism evidence="1 2">
    <name type="scientific">Jeotgalibacillus haloalkalitolerans</name>
    <dbReference type="NCBI Taxonomy" id="3104292"/>
    <lineage>
        <taxon>Bacteria</taxon>
        <taxon>Bacillati</taxon>
        <taxon>Bacillota</taxon>
        <taxon>Bacilli</taxon>
        <taxon>Bacillales</taxon>
        <taxon>Caryophanaceae</taxon>
        <taxon>Jeotgalibacillus</taxon>
    </lineage>
</organism>
<keyword evidence="2" id="KW-1185">Reference proteome</keyword>
<dbReference type="NCBIfam" id="TIGR04001">
    <property type="entry name" value="thiol_BshB1"/>
    <property type="match status" value="1"/>
</dbReference>
<evidence type="ECO:0000313" key="2">
    <source>
        <dbReference type="Proteomes" id="UP001292084"/>
    </source>
</evidence>
<comment type="caution">
    <text evidence="1">The sequence shown here is derived from an EMBL/GenBank/DDBJ whole genome shotgun (WGS) entry which is preliminary data.</text>
</comment>
<dbReference type="Pfam" id="PF02585">
    <property type="entry name" value="PIG-L"/>
    <property type="match status" value="1"/>
</dbReference>
<dbReference type="InterPro" id="IPR003737">
    <property type="entry name" value="GlcNAc_PI_deacetylase-related"/>
</dbReference>
<sequence length="233" mass="25981">MYKKDLQADILAIGAHSDDVEIGMGGTLAKWIGEGMSAVICDLTKAEMSSNGTPENRLKEADAAAAILGVKKRMNLDLGDRKLSADQHSIEQVVRMVRAVKPKMIFSPYYEDRHPDHMHAANIVIEAVFSARIRKYETEQPAHKAAHYHYMINGIHKPDFVVDVTDVHEQKVRSLSAYKSQFTPENGVQTPLTDGYIETVIARDRVFGKEVEVKMAEGFKSDKPLLINKGFGI</sequence>
<dbReference type="InterPro" id="IPR024078">
    <property type="entry name" value="LmbE-like_dom_sf"/>
</dbReference>
<dbReference type="InterPro" id="IPR023842">
    <property type="entry name" value="Bacillithiol_biosynth_BshB1"/>
</dbReference>
<proteinExistence type="predicted"/>
<accession>A0ABU5KLH9</accession>
<reference evidence="1 2" key="1">
    <citation type="submission" date="2023-12" db="EMBL/GenBank/DDBJ databases">
        <title>Jeotgalibacillus haloalkaliphilus sp. nov., a novel salt-tolerant bacteria, isolated from the estuary of the Fenhe River into the Yellow River.</title>
        <authorList>
            <person name="Li Y."/>
        </authorList>
    </citation>
    <scope>NUCLEOTIDE SEQUENCE [LARGE SCALE GENOMIC DNA]</scope>
    <source>
        <strain evidence="1 2">HH7-29</strain>
    </source>
</reference>
<dbReference type="Gene3D" id="3.40.50.10320">
    <property type="entry name" value="LmbE-like"/>
    <property type="match status" value="1"/>
</dbReference>
<dbReference type="RefSeq" id="WP_322420989.1">
    <property type="nucleotide sequence ID" value="NZ_JAXQNN010000002.1"/>
</dbReference>
<evidence type="ECO:0000313" key="1">
    <source>
        <dbReference type="EMBL" id="MDZ5711992.1"/>
    </source>
</evidence>
<dbReference type="EMBL" id="JAXQNN010000002">
    <property type="protein sequence ID" value="MDZ5711992.1"/>
    <property type="molecule type" value="Genomic_DNA"/>
</dbReference>
<dbReference type="PANTHER" id="PTHR12993">
    <property type="entry name" value="N-ACETYLGLUCOSAMINYL-PHOSPHATIDYLINOSITOL DE-N-ACETYLASE-RELATED"/>
    <property type="match status" value="1"/>
</dbReference>
<dbReference type="Proteomes" id="UP001292084">
    <property type="component" value="Unassembled WGS sequence"/>
</dbReference>
<dbReference type="PANTHER" id="PTHR12993:SF30">
    <property type="entry name" value="N-ACETYL-ALPHA-D-GLUCOSAMINYL L-MALATE DEACETYLASE 1"/>
    <property type="match status" value="1"/>
</dbReference>
<protein>
    <submittedName>
        <fullName evidence="1">Bacillithiol biosynthesis deacetylase BshB1</fullName>
    </submittedName>
</protein>
<name>A0ABU5KLH9_9BACL</name>
<dbReference type="SUPFAM" id="SSF102588">
    <property type="entry name" value="LmbE-like"/>
    <property type="match status" value="1"/>
</dbReference>